<feature type="transmembrane region" description="Helical" evidence="16">
    <location>
        <begin position="281"/>
        <end position="302"/>
    </location>
</feature>
<comment type="similarity">
    <text evidence="3">Belongs to the ammonium transporter (TC 2.A.49) family. Rh subfamily.</text>
</comment>
<feature type="non-terminal residue" evidence="18">
    <location>
        <position position="1"/>
    </location>
</feature>
<gene>
    <name evidence="18" type="primary">Rhag_1</name>
    <name evidence="18" type="ORF">BARMAR_R10073</name>
</gene>
<evidence type="ECO:0000256" key="14">
    <source>
        <dbReference type="ARBA" id="ARBA00042473"/>
    </source>
</evidence>
<evidence type="ECO:0000256" key="4">
    <source>
        <dbReference type="ARBA" id="ARBA00022448"/>
    </source>
</evidence>
<feature type="transmembrane region" description="Helical" evidence="16">
    <location>
        <begin position="86"/>
        <end position="107"/>
    </location>
</feature>
<dbReference type="InterPro" id="IPR029020">
    <property type="entry name" value="Ammonium/urea_transptr"/>
</dbReference>
<accession>A0A7K9ES77</accession>
<proteinExistence type="inferred from homology"/>
<evidence type="ECO:0000256" key="9">
    <source>
        <dbReference type="ARBA" id="ARBA00023180"/>
    </source>
</evidence>
<name>A0A7K9ES77_BARMA</name>
<evidence type="ECO:0000256" key="3">
    <source>
        <dbReference type="ARBA" id="ARBA00011036"/>
    </source>
</evidence>
<dbReference type="PANTHER" id="PTHR11730:SF32">
    <property type="entry name" value="AMMONIUM TRANSPORTER RH TYPE A"/>
    <property type="match status" value="1"/>
</dbReference>
<evidence type="ECO:0000259" key="17">
    <source>
        <dbReference type="Pfam" id="PF00909"/>
    </source>
</evidence>
<feature type="transmembrane region" description="Helical" evidence="16">
    <location>
        <begin position="314"/>
        <end position="335"/>
    </location>
</feature>
<dbReference type="Proteomes" id="UP000578343">
    <property type="component" value="Unassembled WGS sequence"/>
</dbReference>
<evidence type="ECO:0000256" key="10">
    <source>
        <dbReference type="ARBA" id="ARBA00035761"/>
    </source>
</evidence>
<dbReference type="GO" id="GO:0097272">
    <property type="term" value="P:ammonium homeostasis"/>
    <property type="evidence" value="ECO:0007669"/>
    <property type="project" value="TreeGrafter"/>
</dbReference>
<evidence type="ECO:0000313" key="18">
    <source>
        <dbReference type="EMBL" id="NXG79628.1"/>
    </source>
</evidence>
<dbReference type="GO" id="GO:0008519">
    <property type="term" value="F:ammonium channel activity"/>
    <property type="evidence" value="ECO:0007669"/>
    <property type="project" value="InterPro"/>
</dbReference>
<keyword evidence="9" id="KW-0325">Glycoprotein</keyword>
<comment type="catalytic activity">
    <reaction evidence="11">
        <text>methylamine(out) = methylamine(in)</text>
        <dbReference type="Rhea" id="RHEA:74391"/>
        <dbReference type="ChEBI" id="CHEBI:59338"/>
    </reaction>
</comment>
<comment type="catalytic activity">
    <reaction evidence="1">
        <text>NH4(+)(in) = NH4(+)(out)</text>
        <dbReference type="Rhea" id="RHEA:28747"/>
        <dbReference type="ChEBI" id="CHEBI:28938"/>
    </reaction>
</comment>
<feature type="transmembrane region" description="Helical" evidence="16">
    <location>
        <begin position="188"/>
        <end position="208"/>
    </location>
</feature>
<keyword evidence="5 16" id="KW-0812">Transmembrane</keyword>
<evidence type="ECO:0000256" key="15">
    <source>
        <dbReference type="ARBA" id="ARBA00046403"/>
    </source>
</evidence>
<evidence type="ECO:0000256" key="13">
    <source>
        <dbReference type="ARBA" id="ARBA00042104"/>
    </source>
</evidence>
<keyword evidence="19" id="KW-1185">Reference proteome</keyword>
<keyword evidence="8" id="KW-0924">Ammonia transport</keyword>
<dbReference type="PRINTS" id="PR00342">
    <property type="entry name" value="RHESUSRHD"/>
</dbReference>
<comment type="subcellular location">
    <subcellularLocation>
        <location evidence="2">Membrane</location>
        <topology evidence="2">Multi-pass membrane protein</topology>
    </subcellularLocation>
</comment>
<feature type="non-terminal residue" evidence="18">
    <location>
        <position position="381"/>
    </location>
</feature>
<evidence type="ECO:0000256" key="8">
    <source>
        <dbReference type="ARBA" id="ARBA00023177"/>
    </source>
</evidence>
<dbReference type="PANTHER" id="PTHR11730">
    <property type="entry name" value="AMMONIUM TRANSPORTER"/>
    <property type="match status" value="1"/>
</dbReference>
<feature type="domain" description="Ammonium transporter AmtB-like" evidence="17">
    <location>
        <begin position="1"/>
        <end position="339"/>
    </location>
</feature>
<keyword evidence="4" id="KW-0813">Transport</keyword>
<evidence type="ECO:0000256" key="6">
    <source>
        <dbReference type="ARBA" id="ARBA00022989"/>
    </source>
</evidence>
<comment type="catalytic activity">
    <reaction evidence="10">
        <text>CO2(out) = CO2(in)</text>
        <dbReference type="Rhea" id="RHEA:74891"/>
        <dbReference type="ChEBI" id="CHEBI:16526"/>
    </reaction>
</comment>
<evidence type="ECO:0000256" key="2">
    <source>
        <dbReference type="ARBA" id="ARBA00004141"/>
    </source>
</evidence>
<evidence type="ECO:0000256" key="1">
    <source>
        <dbReference type="ARBA" id="ARBA00000309"/>
    </source>
</evidence>
<feature type="transmembrane region" description="Helical" evidence="16">
    <location>
        <begin position="157"/>
        <end position="176"/>
    </location>
</feature>
<evidence type="ECO:0000256" key="11">
    <source>
        <dbReference type="ARBA" id="ARBA00036281"/>
    </source>
</evidence>
<evidence type="ECO:0000256" key="12">
    <source>
        <dbReference type="ARBA" id="ARBA00041037"/>
    </source>
</evidence>
<evidence type="ECO:0000256" key="5">
    <source>
        <dbReference type="ARBA" id="ARBA00022692"/>
    </source>
</evidence>
<evidence type="ECO:0000256" key="16">
    <source>
        <dbReference type="SAM" id="Phobius"/>
    </source>
</evidence>
<dbReference type="SUPFAM" id="SSF111352">
    <property type="entry name" value="Ammonium transporter"/>
    <property type="match status" value="1"/>
</dbReference>
<dbReference type="AlphaFoldDB" id="A0A7K9ES77"/>
<dbReference type="InterPro" id="IPR002229">
    <property type="entry name" value="RhesusRHD"/>
</dbReference>
<feature type="transmembrane region" description="Helical" evidence="16">
    <location>
        <begin position="62"/>
        <end position="80"/>
    </location>
</feature>
<comment type="caution">
    <text evidence="18">The sequence shown here is derived from an EMBL/GenBank/DDBJ whole genome shotgun (WGS) entry which is preliminary data.</text>
</comment>
<dbReference type="EMBL" id="VWZK01019764">
    <property type="protein sequence ID" value="NXG79628.1"/>
    <property type="molecule type" value="Genomic_DNA"/>
</dbReference>
<feature type="transmembrane region" description="Helical" evidence="16">
    <location>
        <begin position="119"/>
        <end position="137"/>
    </location>
</feature>
<reference evidence="18 19" key="1">
    <citation type="submission" date="2019-09" db="EMBL/GenBank/DDBJ databases">
        <title>Bird 10,000 Genomes (B10K) Project - Family phase.</title>
        <authorList>
            <person name="Zhang G."/>
        </authorList>
    </citation>
    <scope>NUCLEOTIDE SEQUENCE [LARGE SCALE GENOMIC DNA]</scope>
    <source>
        <strain evidence="18">B10K-DU-001-21</strain>
        <tissue evidence="18">Muscle</tissue>
    </source>
</reference>
<keyword evidence="6 16" id="KW-1133">Transmembrane helix</keyword>
<keyword evidence="7 16" id="KW-0472">Membrane</keyword>
<evidence type="ECO:0000313" key="19">
    <source>
        <dbReference type="Proteomes" id="UP000578343"/>
    </source>
</evidence>
<evidence type="ECO:0000256" key="7">
    <source>
        <dbReference type="ARBA" id="ARBA00023136"/>
    </source>
</evidence>
<protein>
    <recommendedName>
        <fullName evidence="12">Ammonium transporter Rh type A</fullName>
    </recommendedName>
    <alternativeName>
        <fullName evidence="14">Erythrocyte membrane glycoprotein Rh50</fullName>
    </alternativeName>
    <alternativeName>
        <fullName evidence="13">Rhesus blood group family type A glycoprotein</fullName>
    </alternativeName>
</protein>
<feature type="transmembrane region" description="Helical" evidence="16">
    <location>
        <begin position="241"/>
        <end position="261"/>
    </location>
</feature>
<dbReference type="OrthoDB" id="534912at2759"/>
<dbReference type="GO" id="GO:0005886">
    <property type="term" value="C:plasma membrane"/>
    <property type="evidence" value="ECO:0007669"/>
    <property type="project" value="InterPro"/>
</dbReference>
<dbReference type="FunFam" id="1.10.3430.10:FF:000001">
    <property type="entry name" value="Ammonium transporter Rh type C"/>
    <property type="match status" value="1"/>
</dbReference>
<feature type="transmembrane region" description="Helical" evidence="16">
    <location>
        <begin position="22"/>
        <end position="41"/>
    </location>
</feature>
<organism evidence="18 19">
    <name type="scientific">Baryphthengus martii</name>
    <name type="common">Rufous motmot</name>
    <dbReference type="NCBI Taxonomy" id="176943"/>
    <lineage>
        <taxon>Eukaryota</taxon>
        <taxon>Metazoa</taxon>
        <taxon>Chordata</taxon>
        <taxon>Craniata</taxon>
        <taxon>Vertebrata</taxon>
        <taxon>Euteleostomi</taxon>
        <taxon>Archelosauria</taxon>
        <taxon>Archosauria</taxon>
        <taxon>Dinosauria</taxon>
        <taxon>Saurischia</taxon>
        <taxon>Theropoda</taxon>
        <taxon>Coelurosauria</taxon>
        <taxon>Aves</taxon>
        <taxon>Neognathae</taxon>
        <taxon>Neoaves</taxon>
        <taxon>Telluraves</taxon>
        <taxon>Coraciimorphae</taxon>
        <taxon>Coraciiformes</taxon>
        <taxon>Momotidae</taxon>
        <taxon>Baryphthengus</taxon>
    </lineage>
</organism>
<dbReference type="Gene3D" id="1.10.3430.10">
    <property type="entry name" value="Ammonium transporter AmtB like domains"/>
    <property type="match status" value="1"/>
</dbReference>
<sequence length="381" mass="41208">FQDVHVMIFIGFGFLMTFLKKYGFSSVGINMLIAAFGLQWGTLMQGFWHMREGKIHISIRSMINADFSTATALISFGAVLGKTSPIQMLILTILEITIFACNEHLVAEIFQATDVGASMTIHAFGAYFGLAVTLVLYRPGLKNKHENEESTYHSDLFAMIGTLFLWLFWPSFNSAIASELTYQTKAIVNTYYSLAACAVITFALSSLVDKRGKFSMVLIQNATLAGGVAVGTCADLLNHPFAAMCIGSIAGIISVLGYHFLTPLLASKLNIQDTCGVHNLHGLPGILGGIAGIVVTAIQEEVRQGERLTPGKQAAALGSSLGIALVGGALTGAILKLPFLGQASDQNCFDDSVYWEVPEEEKSREIHSNNHDEHSRFEAAM</sequence>
<comment type="subunit">
    <text evidence="15">Homodimer. Heterotrimer; a RHCE monomer interacts with a RHAG homodimer. Component of the ankyrin-1 complex in the erythrocyte, composed of ANK1, RHCE, RHAG, SLC4A1, EPB42, GYPA, GYPB and AQP1. Interacts with GYPB (via the N-terminal); this interaction bridges the (RHAG)2(RHCE) heterotrimer with the SLC4A1 Band 3 I dimer complexed with GYPA.</text>
</comment>
<dbReference type="InterPro" id="IPR024041">
    <property type="entry name" value="NH4_transpt_AmtB-like_dom"/>
</dbReference>
<dbReference type="Pfam" id="PF00909">
    <property type="entry name" value="Ammonium_transp"/>
    <property type="match status" value="1"/>
</dbReference>